<proteinExistence type="predicted"/>
<dbReference type="EMBL" id="FNAB01000002">
    <property type="protein sequence ID" value="SDC93061.1"/>
    <property type="molecule type" value="Genomic_DNA"/>
</dbReference>
<keyword evidence="1" id="KW-0812">Transmembrane</keyword>
<keyword evidence="1" id="KW-1133">Transmembrane helix</keyword>
<evidence type="ECO:0000313" key="2">
    <source>
        <dbReference type="EMBL" id="SDC93061.1"/>
    </source>
</evidence>
<organism evidence="2 3">
    <name type="scientific">Rhodococcus tukisamuensis</name>
    <dbReference type="NCBI Taxonomy" id="168276"/>
    <lineage>
        <taxon>Bacteria</taxon>
        <taxon>Bacillati</taxon>
        <taxon>Actinomycetota</taxon>
        <taxon>Actinomycetes</taxon>
        <taxon>Mycobacteriales</taxon>
        <taxon>Nocardiaceae</taxon>
        <taxon>Rhodococcus</taxon>
    </lineage>
</organism>
<protein>
    <submittedName>
        <fullName evidence="2">Putative membrane protein</fullName>
    </submittedName>
</protein>
<sequence>MAKFAPDRGGHAVAAGLILMGAGLLVSAYGTLRYRAVDRQLESGQFAPATFAAIATTTIVTLLALVAVAVLL</sequence>
<reference evidence="2 3" key="1">
    <citation type="submission" date="2016-10" db="EMBL/GenBank/DDBJ databases">
        <authorList>
            <person name="de Groot N.N."/>
        </authorList>
    </citation>
    <scope>NUCLEOTIDE SEQUENCE [LARGE SCALE GENOMIC DNA]</scope>
    <source>
        <strain evidence="2 3">JCM 11308</strain>
    </source>
</reference>
<accession>A0A1G6QLH1</accession>
<evidence type="ECO:0000313" key="3">
    <source>
        <dbReference type="Proteomes" id="UP000199417"/>
    </source>
</evidence>
<dbReference type="STRING" id="168276.SAMN05444580_102114"/>
<gene>
    <name evidence="2" type="ORF">SAMN05444580_102114</name>
</gene>
<keyword evidence="1" id="KW-0472">Membrane</keyword>
<feature type="transmembrane region" description="Helical" evidence="1">
    <location>
        <begin position="50"/>
        <end position="71"/>
    </location>
</feature>
<dbReference type="AlphaFoldDB" id="A0A1G6QLH1"/>
<evidence type="ECO:0000256" key="1">
    <source>
        <dbReference type="SAM" id="Phobius"/>
    </source>
</evidence>
<dbReference type="Proteomes" id="UP000199417">
    <property type="component" value="Unassembled WGS sequence"/>
</dbReference>
<keyword evidence="3" id="KW-1185">Reference proteome</keyword>
<feature type="transmembrane region" description="Helical" evidence="1">
    <location>
        <begin position="12"/>
        <end position="30"/>
    </location>
</feature>
<name>A0A1G6QLH1_9NOCA</name>